<dbReference type="PROSITE" id="PS00138">
    <property type="entry name" value="SUBTILASE_SER"/>
    <property type="match status" value="2"/>
</dbReference>
<dbReference type="InterPro" id="IPR010259">
    <property type="entry name" value="S8pro/Inhibitor_I9"/>
</dbReference>
<feature type="active site" description="Charge relay system" evidence="9">
    <location>
        <position position="512"/>
    </location>
</feature>
<sequence length="1375" mass="146029">MKFCCGLCYQVYIAYMGDRPKSQGSLTLPELHIDLLRRIIGSARVASDSLIYSYHRSFNGFAARLTQAELQKLSAYEGVVSVFPNKIVKLHTTRSWDFIGYPKNASTSTRRQQSNMIIGMLDTGIWPESQSFDASGYGPPPKKWKGHCQSSSNFTCNNKIIGARYYNAEGDYGPDDIRSPRDSEGHGSHTASTAAGNLVTSANLYGIANGTARGGVPAARIAVYKICWSFGCSSADILKAFDDACADGVDIISLSVGGGPMDYFRDPIAIGAFHCMKKGILTSNSAGNSGPTPGSVANGSPWSLTVAANTIDRKLTTNVKLGNGKIYNGSALNTFQPKKPMYPLIYGGDAPNKTAGYDGNVSKYCDSDSLDKNLVQGKIVYCETGSQGDGAIAAGAVAAIMGNNDQGDVAFPFPLPVSLLNETDGNNVVKYSNSTRGPTAVIYKTVDYLDGSPAYAVYFSSRGPNTITPDILKPDLTGPGVNILAAWSKATTVSGEPGDKRVVPYNIISGTSMSCPHVSGAAAYVKSFHRTWSPAAIKSALMTTAQPLSAKYNPEAELAYGTGQIDPIKAADPGLVYDAREKDYIRFLCSQGYSTKQLQLVTGDPSACTAATNGTVWDLNYPTFALSAARSGVSVSRVFHRTVTNVGSANATYKATVKAPANLKVYIAYMGDRPKSQGSLTLPELHINLLRRIIGSARVASDSLIYSYHRSFNGFAARLTQAEHQKLSAYEGVVSVFPNKIVKLHTTRSWDFIGYPKNASTSTRRQQSNMIIGMLDTGIWPESQSFDASGYGPPPKKWKGRCQSSSNFTCNNKIIGARYYNAEGDYGPDDIPSPRDSEGHGSHTASTAAGNLVTSANLYGIANGTARGGVPAARIAIYKICWSFGCSNADILKAFDDACADGVDIISLSVGGGPMDYFRDPIAIGAFHCMKKGILTSNSAGNDGPAPGSVANGSPWSLTVAANTIDRKLTTNVKLGNGKTYNGSALNTFQPKKPMYPLIYGGDAPNKTAGYDGNVSKYCYSDSLDKNLVQGKIVYCEAASQGDGAIAAGAVGAIMGNNEQGDVAFSFSLPISLLNETDGNDVVKYSNSTSGPTAVISKTVDYLDGSPAYAVYFSSRGPNTITPDILKPDLTGPGVNILAAWSKATTVTGDPGDKRVVPYNIISGTSMSCPHVSGAAAYVKSFHRTWSPAAIKSALMTTAQPLSAKYNPEAELAYGTGQIDPIKAADPGLVYDATEKDYIRFLCGQGYSTKQLQLVTGDPSACSAASNGTVWDLNYPTFALSATRSGASVTRVFHRTVTNVGSANTTYKAMVKAPANLKVRVNPSVLSFRTIGEKKPFAVTVSTVVKNYTITGILIWSDGKHIVRSPIAAFMSFSE</sequence>
<dbReference type="InterPro" id="IPR003137">
    <property type="entry name" value="PA_domain"/>
</dbReference>
<evidence type="ECO:0000259" key="12">
    <source>
        <dbReference type="Pfam" id="PF02225"/>
    </source>
</evidence>
<feature type="domain" description="Inhibitor I9" evidence="13">
    <location>
        <begin position="665"/>
        <end position="745"/>
    </location>
</feature>
<dbReference type="GO" id="GO:0009610">
    <property type="term" value="P:response to symbiotic fungus"/>
    <property type="evidence" value="ECO:0007669"/>
    <property type="project" value="UniProtKB-ARBA"/>
</dbReference>
<gene>
    <name evidence="15" type="ORF">LITE_LOCUS15040</name>
</gene>
<feature type="active site" description="Charge relay system" evidence="9">
    <location>
        <position position="186"/>
    </location>
</feature>
<proteinExistence type="inferred from homology"/>
<dbReference type="GO" id="GO:0004252">
    <property type="term" value="F:serine-type endopeptidase activity"/>
    <property type="evidence" value="ECO:0007669"/>
    <property type="project" value="UniProtKB-UniRule"/>
</dbReference>
<evidence type="ECO:0000313" key="16">
    <source>
        <dbReference type="Proteomes" id="UP001154282"/>
    </source>
</evidence>
<dbReference type="EMBL" id="CAMGYJ010000005">
    <property type="protein sequence ID" value="CAI0411123.1"/>
    <property type="molecule type" value="Genomic_DNA"/>
</dbReference>
<evidence type="ECO:0000256" key="6">
    <source>
        <dbReference type="ARBA" id="ARBA00022801"/>
    </source>
</evidence>
<dbReference type="InterPro" id="IPR015500">
    <property type="entry name" value="Peptidase_S8_subtilisin-rel"/>
</dbReference>
<feature type="region of interest" description="Disordered" evidence="10">
    <location>
        <begin position="826"/>
        <end position="846"/>
    </location>
</feature>
<dbReference type="Pfam" id="PF00082">
    <property type="entry name" value="Peptidase_S8"/>
    <property type="match status" value="2"/>
</dbReference>
<dbReference type="Pfam" id="PF02225">
    <property type="entry name" value="PA"/>
    <property type="match status" value="2"/>
</dbReference>
<dbReference type="Pfam" id="PF05922">
    <property type="entry name" value="Inhibitor_I9"/>
    <property type="match status" value="2"/>
</dbReference>
<feature type="compositionally biased region" description="Basic and acidic residues" evidence="10">
    <location>
        <begin position="175"/>
        <end position="187"/>
    </location>
</feature>
<dbReference type="CDD" id="cd02120">
    <property type="entry name" value="PA_subtilisin_like"/>
    <property type="match status" value="2"/>
</dbReference>
<keyword evidence="3" id="KW-0964">Secreted</keyword>
<evidence type="ECO:0000259" key="11">
    <source>
        <dbReference type="Pfam" id="PF00082"/>
    </source>
</evidence>
<dbReference type="FunFam" id="3.40.50.200:FF:000006">
    <property type="entry name" value="Subtilisin-like protease SBT1.5"/>
    <property type="match status" value="2"/>
</dbReference>
<evidence type="ECO:0000256" key="1">
    <source>
        <dbReference type="ARBA" id="ARBA00004613"/>
    </source>
</evidence>
<dbReference type="InterPro" id="IPR037045">
    <property type="entry name" value="S8pro/Inhibitor_I9_sf"/>
</dbReference>
<keyword evidence="16" id="KW-1185">Reference proteome</keyword>
<dbReference type="InterPro" id="IPR023828">
    <property type="entry name" value="Peptidase_S8_Ser-AS"/>
</dbReference>
<feature type="domain" description="Peptidase S8/S53" evidence="11">
    <location>
        <begin position="114"/>
        <end position="561"/>
    </location>
</feature>
<dbReference type="PANTHER" id="PTHR10795">
    <property type="entry name" value="PROPROTEIN CONVERTASE SUBTILISIN/KEXIN"/>
    <property type="match status" value="1"/>
</dbReference>
<feature type="active site" description="Charge relay system" evidence="8 9">
    <location>
        <position position="1166"/>
    </location>
</feature>
<feature type="domain" description="Subtilisin-like protease fibronectin type-III" evidence="14">
    <location>
        <begin position="1272"/>
        <end position="1368"/>
    </location>
</feature>
<feature type="compositionally biased region" description="Basic and acidic residues" evidence="10">
    <location>
        <begin position="832"/>
        <end position="841"/>
    </location>
</feature>
<evidence type="ECO:0000259" key="14">
    <source>
        <dbReference type="Pfam" id="PF17766"/>
    </source>
</evidence>
<dbReference type="Gene3D" id="3.50.30.30">
    <property type="match status" value="2"/>
</dbReference>
<name>A0AAV0JNH9_9ROSI</name>
<dbReference type="Pfam" id="PF17766">
    <property type="entry name" value="fn3_6"/>
    <property type="match status" value="1"/>
</dbReference>
<keyword evidence="7 9" id="KW-0720">Serine protease</keyword>
<evidence type="ECO:0000259" key="13">
    <source>
        <dbReference type="Pfam" id="PF05922"/>
    </source>
</evidence>
<dbReference type="Gene3D" id="3.40.50.200">
    <property type="entry name" value="Peptidase S8/S53 domain"/>
    <property type="match status" value="2"/>
</dbReference>
<dbReference type="SUPFAM" id="SSF52743">
    <property type="entry name" value="Subtilisin-like"/>
    <property type="match status" value="2"/>
</dbReference>
<evidence type="ECO:0008006" key="17">
    <source>
        <dbReference type="Google" id="ProtNLM"/>
    </source>
</evidence>
<comment type="caution">
    <text evidence="15">The sequence shown here is derived from an EMBL/GenBank/DDBJ whole genome shotgun (WGS) entry which is preliminary data.</text>
</comment>
<dbReference type="PRINTS" id="PR00723">
    <property type="entry name" value="SUBTILISIN"/>
</dbReference>
<feature type="domain" description="PA" evidence="12">
    <location>
        <begin position="342"/>
        <end position="426"/>
    </location>
</feature>
<dbReference type="GO" id="GO:0009609">
    <property type="term" value="P:response to symbiotic bacterium"/>
    <property type="evidence" value="ECO:0007669"/>
    <property type="project" value="UniProtKB-ARBA"/>
</dbReference>
<feature type="domain" description="PA" evidence="12">
    <location>
        <begin position="997"/>
        <end position="1098"/>
    </location>
</feature>
<comment type="subcellular location">
    <subcellularLocation>
        <location evidence="1">Secreted</location>
    </subcellularLocation>
</comment>
<dbReference type="InterPro" id="IPR034197">
    <property type="entry name" value="Peptidases_S8_3"/>
</dbReference>
<dbReference type="Gene3D" id="2.60.40.2310">
    <property type="match status" value="1"/>
</dbReference>
<reference evidence="15" key="1">
    <citation type="submission" date="2022-08" db="EMBL/GenBank/DDBJ databases">
        <authorList>
            <person name="Gutierrez-Valencia J."/>
        </authorList>
    </citation>
    <scope>NUCLEOTIDE SEQUENCE</scope>
</reference>
<comment type="similarity">
    <text evidence="2 9">Belongs to the peptidase S8 family.</text>
</comment>
<dbReference type="GO" id="GO:0005576">
    <property type="term" value="C:extracellular region"/>
    <property type="evidence" value="ECO:0007669"/>
    <property type="project" value="UniProtKB-SubCell"/>
</dbReference>
<evidence type="ECO:0000256" key="4">
    <source>
        <dbReference type="ARBA" id="ARBA00022670"/>
    </source>
</evidence>
<keyword evidence="6 9" id="KW-0378">Hydrolase</keyword>
<keyword evidence="5" id="KW-0732">Signal</keyword>
<dbReference type="Proteomes" id="UP001154282">
    <property type="component" value="Unassembled WGS sequence"/>
</dbReference>
<evidence type="ECO:0000313" key="15">
    <source>
        <dbReference type="EMBL" id="CAI0411123.1"/>
    </source>
</evidence>
<feature type="active site" description="Charge relay system" evidence="8 9">
    <location>
        <position position="776"/>
    </location>
</feature>
<dbReference type="CDD" id="cd04852">
    <property type="entry name" value="Peptidases_S8_3"/>
    <property type="match status" value="2"/>
</dbReference>
<dbReference type="InterPro" id="IPR041469">
    <property type="entry name" value="Subtilisin-like_FN3"/>
</dbReference>
<dbReference type="InterPro" id="IPR000209">
    <property type="entry name" value="Peptidase_S8/S53_dom"/>
</dbReference>
<organism evidence="15 16">
    <name type="scientific">Linum tenue</name>
    <dbReference type="NCBI Taxonomy" id="586396"/>
    <lineage>
        <taxon>Eukaryota</taxon>
        <taxon>Viridiplantae</taxon>
        <taxon>Streptophyta</taxon>
        <taxon>Embryophyta</taxon>
        <taxon>Tracheophyta</taxon>
        <taxon>Spermatophyta</taxon>
        <taxon>Magnoliopsida</taxon>
        <taxon>eudicotyledons</taxon>
        <taxon>Gunneridae</taxon>
        <taxon>Pentapetalae</taxon>
        <taxon>rosids</taxon>
        <taxon>fabids</taxon>
        <taxon>Malpighiales</taxon>
        <taxon>Linaceae</taxon>
        <taxon>Linum</taxon>
    </lineage>
</organism>
<evidence type="ECO:0000256" key="7">
    <source>
        <dbReference type="ARBA" id="ARBA00022825"/>
    </source>
</evidence>
<feature type="region of interest" description="Disordered" evidence="10">
    <location>
        <begin position="173"/>
        <end position="192"/>
    </location>
</feature>
<evidence type="ECO:0000256" key="2">
    <source>
        <dbReference type="ARBA" id="ARBA00011073"/>
    </source>
</evidence>
<feature type="domain" description="Peptidase S8/S53" evidence="11">
    <location>
        <begin position="768"/>
        <end position="1215"/>
    </location>
</feature>
<feature type="active site" description="Charge relay system" evidence="9">
    <location>
        <position position="122"/>
    </location>
</feature>
<dbReference type="Gene3D" id="3.30.70.80">
    <property type="entry name" value="Peptidase S8 propeptide/proteinase inhibitor I9"/>
    <property type="match status" value="2"/>
</dbReference>
<keyword evidence="4 9" id="KW-0645">Protease</keyword>
<accession>A0AAV0JNH9</accession>
<evidence type="ECO:0000256" key="9">
    <source>
        <dbReference type="PROSITE-ProRule" id="PRU01240"/>
    </source>
</evidence>
<dbReference type="InterPro" id="IPR045051">
    <property type="entry name" value="SBT"/>
</dbReference>
<evidence type="ECO:0000256" key="10">
    <source>
        <dbReference type="SAM" id="MobiDB-lite"/>
    </source>
</evidence>
<evidence type="ECO:0000256" key="3">
    <source>
        <dbReference type="ARBA" id="ARBA00022525"/>
    </source>
</evidence>
<feature type="active site" description="Charge relay system" evidence="8 9">
    <location>
        <position position="840"/>
    </location>
</feature>
<protein>
    <recommendedName>
        <fullName evidence="17">Cucumisin</fullName>
    </recommendedName>
</protein>
<evidence type="ECO:0000256" key="5">
    <source>
        <dbReference type="ARBA" id="ARBA00022729"/>
    </source>
</evidence>
<feature type="domain" description="Inhibitor I9" evidence="13">
    <location>
        <begin position="11"/>
        <end position="91"/>
    </location>
</feature>
<dbReference type="GO" id="GO:0006508">
    <property type="term" value="P:proteolysis"/>
    <property type="evidence" value="ECO:0007669"/>
    <property type="project" value="UniProtKB-KW"/>
</dbReference>
<dbReference type="InterPro" id="IPR036852">
    <property type="entry name" value="Peptidase_S8/S53_dom_sf"/>
</dbReference>
<dbReference type="PROSITE" id="PS51892">
    <property type="entry name" value="SUBTILASE"/>
    <property type="match status" value="2"/>
</dbReference>
<dbReference type="FunFam" id="3.30.70.80:FF:000002">
    <property type="entry name" value="Subtilisin-like protease SBT5.3"/>
    <property type="match status" value="2"/>
</dbReference>
<evidence type="ECO:0000256" key="8">
    <source>
        <dbReference type="PIRSR" id="PIRSR615500-1"/>
    </source>
</evidence>